<dbReference type="RefSeq" id="WP_093208974.1">
    <property type="nucleotide sequence ID" value="NZ_FNGS01000012.1"/>
</dbReference>
<gene>
    <name evidence="1" type="ORF">SAMN04488090_4901</name>
</gene>
<dbReference type="STRING" id="563176.SAMN04488090_4901"/>
<sequence>MRYVALLLLIVVFLASVSRSFYRTLGSAGLIPDDYRYGDLYRFSNLAAFRSDREGQCTAVPVRKAKAALYAVGDSFMEPGYVNAGDIAADYYSYTHWNDHRTVALDSSVRNVLLIESVERHFREHLAKPVENLQVVQGAVSDQAETKPSAWTDFEQFLTGPAEIRKDFPEERLDNMLFNWDFFLRIREWKAQLNLDLFGRSHPMTSLSPDEQHIFLKLDTDPKVINSNFNELTDEEVGTLVRRLNESADHYKKAGFDEVILSIIPNKTTIAAPAMGRYNRLIERIQQHPDLRLTIVDSYGWLKSAGPKAYQPGDSHWTCESRAKWLTQLNGVLLR</sequence>
<accession>A0A1G9YBV6</accession>
<dbReference type="OrthoDB" id="961233at2"/>
<reference evidence="1 2" key="1">
    <citation type="submission" date="2016-10" db="EMBL/GenBank/DDBJ databases">
        <authorList>
            <person name="de Groot N.N."/>
        </authorList>
    </citation>
    <scope>NUCLEOTIDE SEQUENCE [LARGE SCALE GENOMIC DNA]</scope>
    <source>
        <strain evidence="1 2">DSM 21668</strain>
    </source>
</reference>
<name>A0A1G9YBV6_9BACT</name>
<dbReference type="Proteomes" id="UP000198901">
    <property type="component" value="Unassembled WGS sequence"/>
</dbReference>
<dbReference type="EMBL" id="FNGS01000012">
    <property type="protein sequence ID" value="SDN06530.1"/>
    <property type="molecule type" value="Genomic_DNA"/>
</dbReference>
<evidence type="ECO:0000313" key="1">
    <source>
        <dbReference type="EMBL" id="SDN06530.1"/>
    </source>
</evidence>
<protein>
    <submittedName>
        <fullName evidence="1">Uncharacterized protein</fullName>
    </submittedName>
</protein>
<evidence type="ECO:0000313" key="2">
    <source>
        <dbReference type="Proteomes" id="UP000198901"/>
    </source>
</evidence>
<proteinExistence type="predicted"/>
<organism evidence="1 2">
    <name type="scientific">Siphonobacter aquaeclarae</name>
    <dbReference type="NCBI Taxonomy" id="563176"/>
    <lineage>
        <taxon>Bacteria</taxon>
        <taxon>Pseudomonadati</taxon>
        <taxon>Bacteroidota</taxon>
        <taxon>Cytophagia</taxon>
        <taxon>Cytophagales</taxon>
        <taxon>Cytophagaceae</taxon>
        <taxon>Siphonobacter</taxon>
    </lineage>
</organism>
<dbReference type="AlphaFoldDB" id="A0A1G9YBV6"/>
<keyword evidence="2" id="KW-1185">Reference proteome</keyword>